<gene>
    <name evidence="1" type="ORF">BSTOLATCC_MIC40613</name>
</gene>
<sequence length="235" mass="27635">MGKLWLIRHAETYYNEACREWIRLGRPGNKNFQFEERFMDSTLTDLGIQQSQEMIPQVHSLDVQIVFVSPLRRALQTCDIIFKDHPNHPSVIVHPILHERFHNAHDVSVYEGSPFPEYSHFDWSLMNSNPHFHASICDNEYIKQIVGLSYQETRVKLLEMMSSIDPDFLENEEQLFRRGNKSKIIWREYCRTQNVALVSHSGFIRYFSGRLDNSGNIIQGTQLNNCEILDYQDDL</sequence>
<dbReference type="InterPro" id="IPR013078">
    <property type="entry name" value="His_Pase_superF_clade-1"/>
</dbReference>
<protein>
    <recommendedName>
        <fullName evidence="3">Phosphoglycerate mutase</fullName>
    </recommendedName>
</protein>
<dbReference type="SMART" id="SM00855">
    <property type="entry name" value="PGAM"/>
    <property type="match status" value="1"/>
</dbReference>
<dbReference type="InterPro" id="IPR029033">
    <property type="entry name" value="His_PPase_superfam"/>
</dbReference>
<dbReference type="AlphaFoldDB" id="A0AAU9JNU2"/>
<dbReference type="PANTHER" id="PTHR48100:SF1">
    <property type="entry name" value="HISTIDINE PHOSPHATASE FAMILY PROTEIN-RELATED"/>
    <property type="match status" value="1"/>
</dbReference>
<evidence type="ECO:0000313" key="2">
    <source>
        <dbReference type="Proteomes" id="UP001162131"/>
    </source>
</evidence>
<accession>A0AAU9JNU2</accession>
<proteinExistence type="predicted"/>
<dbReference type="Pfam" id="PF00300">
    <property type="entry name" value="His_Phos_1"/>
    <property type="match status" value="1"/>
</dbReference>
<comment type="caution">
    <text evidence="1">The sequence shown here is derived from an EMBL/GenBank/DDBJ whole genome shotgun (WGS) entry which is preliminary data.</text>
</comment>
<evidence type="ECO:0000313" key="1">
    <source>
        <dbReference type="EMBL" id="CAG9326181.1"/>
    </source>
</evidence>
<dbReference type="InterPro" id="IPR050275">
    <property type="entry name" value="PGM_Phosphatase"/>
</dbReference>
<dbReference type="SUPFAM" id="SSF53254">
    <property type="entry name" value="Phosphoglycerate mutase-like"/>
    <property type="match status" value="1"/>
</dbReference>
<reference evidence="1" key="1">
    <citation type="submission" date="2021-09" db="EMBL/GenBank/DDBJ databases">
        <authorList>
            <consortium name="AG Swart"/>
            <person name="Singh M."/>
            <person name="Singh A."/>
            <person name="Seah K."/>
            <person name="Emmerich C."/>
        </authorList>
    </citation>
    <scope>NUCLEOTIDE SEQUENCE</scope>
    <source>
        <strain evidence="1">ATCC30299</strain>
    </source>
</reference>
<dbReference type="Proteomes" id="UP001162131">
    <property type="component" value="Unassembled WGS sequence"/>
</dbReference>
<dbReference type="GO" id="GO:0016791">
    <property type="term" value="F:phosphatase activity"/>
    <property type="evidence" value="ECO:0007669"/>
    <property type="project" value="TreeGrafter"/>
</dbReference>
<keyword evidence="2" id="KW-1185">Reference proteome</keyword>
<dbReference type="EMBL" id="CAJZBQ010000040">
    <property type="protein sequence ID" value="CAG9326181.1"/>
    <property type="molecule type" value="Genomic_DNA"/>
</dbReference>
<dbReference type="PANTHER" id="PTHR48100">
    <property type="entry name" value="BROAD-SPECIFICITY PHOSPHATASE YOR283W-RELATED"/>
    <property type="match status" value="1"/>
</dbReference>
<name>A0AAU9JNU2_9CILI</name>
<dbReference type="CDD" id="cd07067">
    <property type="entry name" value="HP_PGM_like"/>
    <property type="match status" value="1"/>
</dbReference>
<dbReference type="GO" id="GO:0005737">
    <property type="term" value="C:cytoplasm"/>
    <property type="evidence" value="ECO:0007669"/>
    <property type="project" value="TreeGrafter"/>
</dbReference>
<organism evidence="1 2">
    <name type="scientific">Blepharisma stoltei</name>
    <dbReference type="NCBI Taxonomy" id="1481888"/>
    <lineage>
        <taxon>Eukaryota</taxon>
        <taxon>Sar</taxon>
        <taxon>Alveolata</taxon>
        <taxon>Ciliophora</taxon>
        <taxon>Postciliodesmatophora</taxon>
        <taxon>Heterotrichea</taxon>
        <taxon>Heterotrichida</taxon>
        <taxon>Blepharismidae</taxon>
        <taxon>Blepharisma</taxon>
    </lineage>
</organism>
<evidence type="ECO:0008006" key="3">
    <source>
        <dbReference type="Google" id="ProtNLM"/>
    </source>
</evidence>
<dbReference type="Gene3D" id="3.40.50.1240">
    <property type="entry name" value="Phosphoglycerate mutase-like"/>
    <property type="match status" value="1"/>
</dbReference>